<proteinExistence type="predicted"/>
<dbReference type="AlphaFoldDB" id="A0A0V1EFM1"/>
<evidence type="ECO:0000313" key="3">
    <source>
        <dbReference type="Proteomes" id="UP000054632"/>
    </source>
</evidence>
<reference evidence="2 3" key="1">
    <citation type="submission" date="2015-01" db="EMBL/GenBank/DDBJ databases">
        <title>Evolution of Trichinella species and genotypes.</title>
        <authorList>
            <person name="Korhonen P.K."/>
            <person name="Edoardo P."/>
            <person name="Giuseppe L.R."/>
            <person name="Gasser R.B."/>
        </authorList>
    </citation>
    <scope>NUCLEOTIDE SEQUENCE [LARGE SCALE GENOMIC DNA]</scope>
    <source>
        <strain evidence="2">ISS13</strain>
    </source>
</reference>
<keyword evidence="1" id="KW-0732">Signal</keyword>
<name>A0A0V1EFM1_TRIPS</name>
<feature type="signal peptide" evidence="1">
    <location>
        <begin position="1"/>
        <end position="21"/>
    </location>
</feature>
<gene>
    <name evidence="2" type="ORF">T4A_7949</name>
</gene>
<feature type="chain" id="PRO_5006877300" evidence="1">
    <location>
        <begin position="22"/>
        <end position="144"/>
    </location>
</feature>
<dbReference type="EMBL" id="JYDR01000044">
    <property type="protein sequence ID" value="KRY72440.1"/>
    <property type="molecule type" value="Genomic_DNA"/>
</dbReference>
<comment type="caution">
    <text evidence="2">The sequence shown here is derived from an EMBL/GenBank/DDBJ whole genome shotgun (WGS) entry which is preliminary data.</text>
</comment>
<evidence type="ECO:0000313" key="2">
    <source>
        <dbReference type="EMBL" id="KRY72440.1"/>
    </source>
</evidence>
<dbReference type="Proteomes" id="UP000054632">
    <property type="component" value="Unassembled WGS sequence"/>
</dbReference>
<sequence length="144" mass="16569">MNPLGGIYSVDLWSVVRSVLAMTIQGERDDGCNEETWSLVIISVVSAINNPQCEEHADFYQFHFLWTKSCRLKMLKERRCASSYQHLLEFMPILVFNTRTKSVALREMAFLSALDSVDVKAVAILFYFGFQHSVKSTLENDYQM</sequence>
<evidence type="ECO:0000256" key="1">
    <source>
        <dbReference type="SAM" id="SignalP"/>
    </source>
</evidence>
<protein>
    <submittedName>
        <fullName evidence="2">Uncharacterized protein</fullName>
    </submittedName>
</protein>
<organism evidence="2 3">
    <name type="scientific">Trichinella pseudospiralis</name>
    <name type="common">Parasitic roundworm</name>
    <dbReference type="NCBI Taxonomy" id="6337"/>
    <lineage>
        <taxon>Eukaryota</taxon>
        <taxon>Metazoa</taxon>
        <taxon>Ecdysozoa</taxon>
        <taxon>Nematoda</taxon>
        <taxon>Enoplea</taxon>
        <taxon>Dorylaimia</taxon>
        <taxon>Trichinellida</taxon>
        <taxon>Trichinellidae</taxon>
        <taxon>Trichinella</taxon>
    </lineage>
</organism>
<accession>A0A0V1EFM1</accession>